<keyword evidence="5" id="KW-0378">Hydrolase</keyword>
<evidence type="ECO:0000313" key="9">
    <source>
        <dbReference type="Proteomes" id="UP000245695"/>
    </source>
</evidence>
<organism evidence="8 9">
    <name type="scientific">Romboutsia hominis</name>
    <dbReference type="NCBI Taxonomy" id="1507512"/>
    <lineage>
        <taxon>Bacteria</taxon>
        <taxon>Bacillati</taxon>
        <taxon>Bacillota</taxon>
        <taxon>Clostridia</taxon>
        <taxon>Peptostreptococcales</taxon>
        <taxon>Peptostreptococcaceae</taxon>
        <taxon>Romboutsia</taxon>
    </lineage>
</organism>
<dbReference type="InterPro" id="IPR006330">
    <property type="entry name" value="Ado/ade_deaminase"/>
</dbReference>
<dbReference type="Pfam" id="PF00962">
    <property type="entry name" value="A_deaminase"/>
    <property type="match status" value="1"/>
</dbReference>
<dbReference type="InterPro" id="IPR032466">
    <property type="entry name" value="Metal_Hydrolase"/>
</dbReference>
<dbReference type="GO" id="GO:0005829">
    <property type="term" value="C:cytosol"/>
    <property type="evidence" value="ECO:0007669"/>
    <property type="project" value="TreeGrafter"/>
</dbReference>
<evidence type="ECO:0000313" key="8">
    <source>
        <dbReference type="EMBL" id="CEI72734.1"/>
    </source>
</evidence>
<protein>
    <recommendedName>
        <fullName evidence="3">adenosine deaminase</fullName>
        <ecNumber evidence="3">3.5.4.4</ecNumber>
    </recommendedName>
</protein>
<dbReference type="GO" id="GO:0046103">
    <property type="term" value="P:inosine biosynthetic process"/>
    <property type="evidence" value="ECO:0007669"/>
    <property type="project" value="TreeGrafter"/>
</dbReference>
<dbReference type="GO" id="GO:0006154">
    <property type="term" value="P:adenosine catabolic process"/>
    <property type="evidence" value="ECO:0007669"/>
    <property type="project" value="TreeGrafter"/>
</dbReference>
<dbReference type="GO" id="GO:0004000">
    <property type="term" value="F:adenosine deaminase activity"/>
    <property type="evidence" value="ECO:0007669"/>
    <property type="project" value="UniProtKB-ARBA"/>
</dbReference>
<name>A0A2P2BUQ8_9FIRM</name>
<dbReference type="EMBL" id="LN650648">
    <property type="protein sequence ID" value="CEI72734.1"/>
    <property type="molecule type" value="Genomic_DNA"/>
</dbReference>
<gene>
    <name evidence="8" type="ORF">FRIFI_1197</name>
</gene>
<feature type="domain" description="Adenosine deaminase" evidence="7">
    <location>
        <begin position="66"/>
        <end position="312"/>
    </location>
</feature>
<comment type="similarity">
    <text evidence="2">Belongs to the metallo-dependent hydrolases superfamily. Adenosine and AMP deaminases family.</text>
</comment>
<dbReference type="RefSeq" id="WP_166505316.1">
    <property type="nucleotide sequence ID" value="NZ_LN650648.1"/>
</dbReference>
<keyword evidence="6" id="KW-0862">Zinc</keyword>
<dbReference type="Proteomes" id="UP000245695">
    <property type="component" value="Chromosome 1"/>
</dbReference>
<evidence type="ECO:0000256" key="1">
    <source>
        <dbReference type="ARBA" id="ARBA00001947"/>
    </source>
</evidence>
<accession>A0A2P2BUQ8</accession>
<dbReference type="EC" id="3.5.4.4" evidence="3"/>
<dbReference type="InterPro" id="IPR001365">
    <property type="entry name" value="A_deaminase_dom"/>
</dbReference>
<keyword evidence="4" id="KW-0479">Metal-binding</keyword>
<evidence type="ECO:0000259" key="7">
    <source>
        <dbReference type="Pfam" id="PF00962"/>
    </source>
</evidence>
<evidence type="ECO:0000256" key="2">
    <source>
        <dbReference type="ARBA" id="ARBA00006676"/>
    </source>
</evidence>
<evidence type="ECO:0000256" key="3">
    <source>
        <dbReference type="ARBA" id="ARBA00012784"/>
    </source>
</evidence>
<dbReference type="SUPFAM" id="SSF51556">
    <property type="entry name" value="Metallo-dependent hydrolases"/>
    <property type="match status" value="1"/>
</dbReference>
<dbReference type="AlphaFoldDB" id="A0A2P2BUQ8"/>
<dbReference type="GO" id="GO:0046872">
    <property type="term" value="F:metal ion binding"/>
    <property type="evidence" value="ECO:0007669"/>
    <property type="project" value="UniProtKB-KW"/>
</dbReference>
<dbReference type="PANTHER" id="PTHR11409">
    <property type="entry name" value="ADENOSINE DEAMINASE"/>
    <property type="match status" value="1"/>
</dbReference>
<evidence type="ECO:0000256" key="5">
    <source>
        <dbReference type="ARBA" id="ARBA00022801"/>
    </source>
</evidence>
<dbReference type="PANTHER" id="PTHR11409:SF43">
    <property type="entry name" value="ADENOSINE DEAMINASE"/>
    <property type="match status" value="1"/>
</dbReference>
<evidence type="ECO:0000256" key="4">
    <source>
        <dbReference type="ARBA" id="ARBA00022723"/>
    </source>
</evidence>
<evidence type="ECO:0000256" key="6">
    <source>
        <dbReference type="ARBA" id="ARBA00022833"/>
    </source>
</evidence>
<comment type="cofactor">
    <cofactor evidence="1">
        <name>Zn(2+)</name>
        <dbReference type="ChEBI" id="CHEBI:29105"/>
    </cofactor>
</comment>
<keyword evidence="9" id="KW-1185">Reference proteome</keyword>
<dbReference type="KEGG" id="rhom:FRIFI_1197"/>
<sequence>MTNSQNFKRYLKENDLKGLKTIKKAELHNHCGLGMKFDNIHSYTKGKIKRPSKDMKGIKGLDDFIFNEYMNHIKTKEDFLWTIEATIKDAIDDNIVILEASVDCHDILRFENDKDFFDCIGSLVDKYKDKIDFRPEIGIAKSISDENLEKLIPKIIDSKVFKSIDLYGDEEIVGFDRYKIYYDYAKKNGLKLKVHAGEFLGAENVKEAIEILNIDELQHGFRAVESDYVLDMIKERNIRLNICPTSNIYLGAVDDIKNHPVRKIYDKNINISINTDDLIVFDSTVSEEYLVLYNNHIFNEDELDKIRINSLR</sequence>
<dbReference type="Gene3D" id="3.20.20.140">
    <property type="entry name" value="Metal-dependent hydrolases"/>
    <property type="match status" value="1"/>
</dbReference>
<dbReference type="GO" id="GO:0043103">
    <property type="term" value="P:hypoxanthine salvage"/>
    <property type="evidence" value="ECO:0007669"/>
    <property type="project" value="TreeGrafter"/>
</dbReference>
<reference evidence="8 9" key="1">
    <citation type="submission" date="2014-09" db="EMBL/GenBank/DDBJ databases">
        <authorList>
            <person name="Hornung B.V."/>
        </authorList>
    </citation>
    <scope>NUCLEOTIDE SEQUENCE [LARGE SCALE GENOMIC DNA]</scope>
    <source>
        <strain evidence="8 9">FRIFI</strain>
    </source>
</reference>
<proteinExistence type="inferred from homology"/>